<name>A0A848LEQ7_9BACT</name>
<proteinExistence type="predicted"/>
<protein>
    <submittedName>
        <fullName evidence="1">Uncharacterized protein</fullName>
    </submittedName>
</protein>
<accession>A0A848LEQ7</accession>
<evidence type="ECO:0000313" key="1">
    <source>
        <dbReference type="EMBL" id="NMO17227.1"/>
    </source>
</evidence>
<organism evidence="1 2">
    <name type="scientific">Pyxidicoccus fallax</name>
    <dbReference type="NCBI Taxonomy" id="394095"/>
    <lineage>
        <taxon>Bacteria</taxon>
        <taxon>Pseudomonadati</taxon>
        <taxon>Myxococcota</taxon>
        <taxon>Myxococcia</taxon>
        <taxon>Myxococcales</taxon>
        <taxon>Cystobacterineae</taxon>
        <taxon>Myxococcaceae</taxon>
        <taxon>Pyxidicoccus</taxon>
    </lineage>
</organism>
<dbReference type="EMBL" id="JABBJJ010000091">
    <property type="protein sequence ID" value="NMO17227.1"/>
    <property type="molecule type" value="Genomic_DNA"/>
</dbReference>
<dbReference type="Proteomes" id="UP000518300">
    <property type="component" value="Unassembled WGS sequence"/>
</dbReference>
<keyword evidence="2" id="KW-1185">Reference proteome</keyword>
<evidence type="ECO:0000313" key="2">
    <source>
        <dbReference type="Proteomes" id="UP000518300"/>
    </source>
</evidence>
<comment type="caution">
    <text evidence="1">The sequence shown here is derived from an EMBL/GenBank/DDBJ whole genome shotgun (WGS) entry which is preliminary data.</text>
</comment>
<gene>
    <name evidence="1" type="ORF">HG543_20525</name>
</gene>
<feature type="non-terminal residue" evidence="1">
    <location>
        <position position="57"/>
    </location>
</feature>
<sequence length="57" mass="6062">MSTELRGPQDAERWLCAGLCLARQDGPSPEALTAAIPWLQATLAESPDLPPPAFVSD</sequence>
<dbReference type="AlphaFoldDB" id="A0A848LEQ7"/>
<reference evidence="1 2" key="1">
    <citation type="submission" date="2020-04" db="EMBL/GenBank/DDBJ databases">
        <title>Draft genome of Pyxidicoccus fallax type strain.</title>
        <authorList>
            <person name="Whitworth D.E."/>
        </authorList>
    </citation>
    <scope>NUCLEOTIDE SEQUENCE [LARGE SCALE GENOMIC DNA]</scope>
    <source>
        <strain evidence="1 2">DSM 14698</strain>
    </source>
</reference>